<dbReference type="Proteomes" id="UP001345963">
    <property type="component" value="Unassembled WGS sequence"/>
</dbReference>
<evidence type="ECO:0000313" key="3">
    <source>
        <dbReference type="Proteomes" id="UP001345963"/>
    </source>
</evidence>
<accession>A0ABU7BN24</accession>
<proteinExistence type="predicted"/>
<sequence length="118" mass="13174">MNSNPATRRSPTSPDTSPGSRVGPWLHVLGDITCLVIIVLMKASSASLLRPMPDYWRGEKSQAGFRPGHGTLDQLYTLYRVRFGRRLPAVNAVREERRSSQTSKDSRHLTLGNHPKHA</sequence>
<organism evidence="2 3">
    <name type="scientific">Ataeniobius toweri</name>
    <dbReference type="NCBI Taxonomy" id="208326"/>
    <lineage>
        <taxon>Eukaryota</taxon>
        <taxon>Metazoa</taxon>
        <taxon>Chordata</taxon>
        <taxon>Craniata</taxon>
        <taxon>Vertebrata</taxon>
        <taxon>Euteleostomi</taxon>
        <taxon>Actinopterygii</taxon>
        <taxon>Neopterygii</taxon>
        <taxon>Teleostei</taxon>
        <taxon>Neoteleostei</taxon>
        <taxon>Acanthomorphata</taxon>
        <taxon>Ovalentaria</taxon>
        <taxon>Atherinomorphae</taxon>
        <taxon>Cyprinodontiformes</taxon>
        <taxon>Goodeidae</taxon>
        <taxon>Ataeniobius</taxon>
    </lineage>
</organism>
<evidence type="ECO:0000313" key="2">
    <source>
        <dbReference type="EMBL" id="MED6251010.1"/>
    </source>
</evidence>
<dbReference type="EMBL" id="JAHUTI010059402">
    <property type="protein sequence ID" value="MED6251010.1"/>
    <property type="molecule type" value="Genomic_DNA"/>
</dbReference>
<feature type="compositionally biased region" description="Polar residues" evidence="1">
    <location>
        <begin position="1"/>
        <end position="19"/>
    </location>
</feature>
<gene>
    <name evidence="2" type="ORF">ATANTOWER_018895</name>
</gene>
<feature type="compositionally biased region" description="Basic and acidic residues" evidence="1">
    <location>
        <begin position="93"/>
        <end position="108"/>
    </location>
</feature>
<reference evidence="2 3" key="1">
    <citation type="submission" date="2021-07" db="EMBL/GenBank/DDBJ databases">
        <authorList>
            <person name="Palmer J.M."/>
        </authorList>
    </citation>
    <scope>NUCLEOTIDE SEQUENCE [LARGE SCALE GENOMIC DNA]</scope>
    <source>
        <strain evidence="2 3">AT_MEX2019</strain>
        <tissue evidence="2">Muscle</tissue>
    </source>
</reference>
<keyword evidence="3" id="KW-1185">Reference proteome</keyword>
<name>A0ABU7BN24_9TELE</name>
<feature type="region of interest" description="Disordered" evidence="1">
    <location>
        <begin position="92"/>
        <end position="118"/>
    </location>
</feature>
<protein>
    <submittedName>
        <fullName evidence="2">Uncharacterized protein</fullName>
    </submittedName>
</protein>
<feature type="region of interest" description="Disordered" evidence="1">
    <location>
        <begin position="1"/>
        <end position="23"/>
    </location>
</feature>
<comment type="caution">
    <text evidence="2">The sequence shown here is derived from an EMBL/GenBank/DDBJ whole genome shotgun (WGS) entry which is preliminary data.</text>
</comment>
<evidence type="ECO:0000256" key="1">
    <source>
        <dbReference type="SAM" id="MobiDB-lite"/>
    </source>
</evidence>